<keyword evidence="4" id="KW-0411">Iron-sulfur</keyword>
<dbReference type="EMBL" id="CAKLPY010000001">
    <property type="protein sequence ID" value="CAH0995820.1"/>
    <property type="molecule type" value="Genomic_DNA"/>
</dbReference>
<evidence type="ECO:0000256" key="4">
    <source>
        <dbReference type="ARBA" id="ARBA00023014"/>
    </source>
</evidence>
<evidence type="ECO:0000256" key="5">
    <source>
        <dbReference type="SAM" id="MobiDB-lite"/>
    </source>
</evidence>
<dbReference type="CDD" id="cd03467">
    <property type="entry name" value="Rieske"/>
    <property type="match status" value="1"/>
</dbReference>
<feature type="region of interest" description="Disordered" evidence="5">
    <location>
        <begin position="37"/>
        <end position="66"/>
    </location>
</feature>
<reference evidence="7" key="1">
    <citation type="submission" date="2021-12" db="EMBL/GenBank/DDBJ databases">
        <authorList>
            <person name="Rodrigo-Torres L."/>
            <person name="Arahal R. D."/>
            <person name="Lucena T."/>
        </authorList>
    </citation>
    <scope>NUCLEOTIDE SEQUENCE</scope>
    <source>
        <strain evidence="7">CECT 8858</strain>
    </source>
</reference>
<feature type="compositionally biased region" description="Low complexity" evidence="5">
    <location>
        <begin position="42"/>
        <end position="66"/>
    </location>
</feature>
<dbReference type="InterPro" id="IPR036922">
    <property type="entry name" value="Rieske_2Fe-2S_sf"/>
</dbReference>
<protein>
    <submittedName>
        <fullName evidence="7">Cytochrome b6-f complex iron-sulfur subunit</fullName>
    </submittedName>
</protein>
<proteinExistence type="predicted"/>
<dbReference type="PROSITE" id="PS51296">
    <property type="entry name" value="RIESKE"/>
    <property type="match status" value="1"/>
</dbReference>
<evidence type="ECO:0000256" key="1">
    <source>
        <dbReference type="ARBA" id="ARBA00022714"/>
    </source>
</evidence>
<dbReference type="Gene3D" id="2.102.10.10">
    <property type="entry name" value="Rieske [2Fe-2S] iron-sulphur domain"/>
    <property type="match status" value="1"/>
</dbReference>
<dbReference type="InterPro" id="IPR017941">
    <property type="entry name" value="Rieske_2Fe-2S"/>
</dbReference>
<keyword evidence="8" id="KW-1185">Reference proteome</keyword>
<sequence length="173" mass="18364">METTQLSRGQFLKQLGLSSAALMSFYCLGTTMTACTSKSDDPTPTGTTPSTTTPSGNGSTDTGITGTTKGSSIDFTIDLTNTNFKKLKTDGEYTYVEDIIIANAKGVYVALSKICTHQGSTIDYRSGTADFKCPNHGSEFKTDGTVQKDPAAKALKAYKVEVLNNGNSIKITE</sequence>
<organism evidence="7 8">
    <name type="scientific">Emticicia aquatica</name>
    <dbReference type="NCBI Taxonomy" id="1681835"/>
    <lineage>
        <taxon>Bacteria</taxon>
        <taxon>Pseudomonadati</taxon>
        <taxon>Bacteroidota</taxon>
        <taxon>Cytophagia</taxon>
        <taxon>Cytophagales</taxon>
        <taxon>Leadbetterellaceae</taxon>
        <taxon>Emticicia</taxon>
    </lineage>
</organism>
<gene>
    <name evidence="7" type="primary">petC_2</name>
    <name evidence="7" type="ORF">EMA8858_01947</name>
</gene>
<feature type="domain" description="Rieske" evidence="6">
    <location>
        <begin position="99"/>
        <end position="169"/>
    </location>
</feature>
<keyword evidence="1" id="KW-0001">2Fe-2S</keyword>
<evidence type="ECO:0000256" key="2">
    <source>
        <dbReference type="ARBA" id="ARBA00022723"/>
    </source>
</evidence>
<keyword evidence="2" id="KW-0479">Metal-binding</keyword>
<accession>A0ABM9APU9</accession>
<dbReference type="RefSeq" id="WP_238806363.1">
    <property type="nucleotide sequence ID" value="NZ_CAKLPY010000001.1"/>
</dbReference>
<evidence type="ECO:0000313" key="7">
    <source>
        <dbReference type="EMBL" id="CAH0995820.1"/>
    </source>
</evidence>
<name>A0ABM9APU9_9BACT</name>
<dbReference type="SUPFAM" id="SSF50022">
    <property type="entry name" value="ISP domain"/>
    <property type="match status" value="1"/>
</dbReference>
<keyword evidence="3" id="KW-0408">Iron</keyword>
<evidence type="ECO:0000313" key="8">
    <source>
        <dbReference type="Proteomes" id="UP000837932"/>
    </source>
</evidence>
<dbReference type="Proteomes" id="UP000837932">
    <property type="component" value="Unassembled WGS sequence"/>
</dbReference>
<evidence type="ECO:0000259" key="6">
    <source>
        <dbReference type="PROSITE" id="PS51296"/>
    </source>
</evidence>
<comment type="caution">
    <text evidence="7">The sequence shown here is derived from an EMBL/GenBank/DDBJ whole genome shotgun (WGS) entry which is preliminary data.</text>
</comment>
<evidence type="ECO:0000256" key="3">
    <source>
        <dbReference type="ARBA" id="ARBA00023004"/>
    </source>
</evidence>
<dbReference type="Pfam" id="PF00355">
    <property type="entry name" value="Rieske"/>
    <property type="match status" value="1"/>
</dbReference>